<dbReference type="GO" id="GO:0008767">
    <property type="term" value="F:UDP-galactopyranose mutase activity"/>
    <property type="evidence" value="ECO:0007669"/>
    <property type="project" value="InterPro"/>
</dbReference>
<keyword evidence="3" id="KW-0285">Flavoprotein</keyword>
<evidence type="ECO:0000313" key="8">
    <source>
        <dbReference type="Proteomes" id="UP000243297"/>
    </source>
</evidence>
<dbReference type="GO" id="GO:0005829">
    <property type="term" value="C:cytosol"/>
    <property type="evidence" value="ECO:0007669"/>
    <property type="project" value="TreeGrafter"/>
</dbReference>
<dbReference type="InterPro" id="IPR015899">
    <property type="entry name" value="UDP-GalPyranose_mutase_C"/>
</dbReference>
<protein>
    <submittedName>
        <fullName evidence="7">UDP-galactopyranose mutase</fullName>
    </submittedName>
</protein>
<comment type="similarity">
    <text evidence="2">Belongs to the UDP-galactopyranose/dTDP-fucopyranose mutase family.</text>
</comment>
<dbReference type="PANTHER" id="PTHR21197:SF0">
    <property type="entry name" value="UDP-GALACTOPYRANOSE MUTASE"/>
    <property type="match status" value="1"/>
</dbReference>
<accession>A0A1T4LW62</accession>
<dbReference type="Pfam" id="PF13450">
    <property type="entry name" value="NAD_binding_8"/>
    <property type="match status" value="1"/>
</dbReference>
<gene>
    <name evidence="7" type="ORF">SAMN02745191_1073</name>
</gene>
<dbReference type="RefSeq" id="WP_078711495.1">
    <property type="nucleotide sequence ID" value="NZ_FUWY01000002.1"/>
</dbReference>
<dbReference type="NCBIfam" id="TIGR00031">
    <property type="entry name" value="UDP-GALP_mutase"/>
    <property type="match status" value="1"/>
</dbReference>
<dbReference type="Pfam" id="PF03275">
    <property type="entry name" value="GLF"/>
    <property type="match status" value="1"/>
</dbReference>
<evidence type="ECO:0000256" key="5">
    <source>
        <dbReference type="ARBA" id="ARBA00023235"/>
    </source>
</evidence>
<dbReference type="Gene3D" id="3.40.50.720">
    <property type="entry name" value="NAD(P)-binding Rossmann-like Domain"/>
    <property type="match status" value="3"/>
</dbReference>
<dbReference type="SUPFAM" id="SSF51971">
    <property type="entry name" value="Nucleotide-binding domain"/>
    <property type="match status" value="1"/>
</dbReference>
<comment type="cofactor">
    <cofactor evidence="1">
        <name>FAD</name>
        <dbReference type="ChEBI" id="CHEBI:57692"/>
    </cofactor>
</comment>
<evidence type="ECO:0000256" key="3">
    <source>
        <dbReference type="ARBA" id="ARBA00022630"/>
    </source>
</evidence>
<keyword evidence="4" id="KW-0274">FAD</keyword>
<sequence>MKYDVIVIGCGFAGSVIAERFASQSNKKVLILEKRSHIGGNMYDFIDDNGVRYHEYGPHIFHTNSKDVVDYLSNFTEWYPYEHRVLGLIQGKKVPIPFNLTSIEQCFEHDKAEKLKQVLVEAYGMDTKVPILRLKENPNEEVKELADFIYENVFKYYTMKQWGLTPEEIDPGVTARVPVLVGRDDRYFQDKYQCMPKNGYTAIFENMLKHENIEVRLNVDAHEHLRVDIQENKVYFDNEEFTGTVIFTGAVDDLLNYEFGDLSYRSLEFDKQTHDGTYQEVATVNYPTPAEMNGYTRITEYKLMMETYPLEKTTIAVEYPYAYNRKADKGNIPYYPIFTSEDKEKYEMYCDKIKGITNLHVVGRLADYKYYNMDQIVARALMVYKNIK</sequence>
<evidence type="ECO:0000256" key="4">
    <source>
        <dbReference type="ARBA" id="ARBA00022827"/>
    </source>
</evidence>
<name>A0A1T4LW62_9FIRM</name>
<evidence type="ECO:0000256" key="2">
    <source>
        <dbReference type="ARBA" id="ARBA00009321"/>
    </source>
</evidence>
<dbReference type="InterPro" id="IPR004379">
    <property type="entry name" value="UDP-GALP_mutase"/>
</dbReference>
<reference evidence="8" key="1">
    <citation type="submission" date="2017-02" db="EMBL/GenBank/DDBJ databases">
        <authorList>
            <person name="Varghese N."/>
            <person name="Submissions S."/>
        </authorList>
    </citation>
    <scope>NUCLEOTIDE SEQUENCE [LARGE SCALE GENOMIC DNA]</scope>
    <source>
        <strain evidence="8">ATCC 25662</strain>
    </source>
</reference>
<dbReference type="OrthoDB" id="9769600at2"/>
<keyword evidence="5" id="KW-0413">Isomerase</keyword>
<dbReference type="GO" id="GO:0050660">
    <property type="term" value="F:flavin adenine dinucleotide binding"/>
    <property type="evidence" value="ECO:0007669"/>
    <property type="project" value="TreeGrafter"/>
</dbReference>
<dbReference type="PANTHER" id="PTHR21197">
    <property type="entry name" value="UDP-GALACTOPYRANOSE MUTASE"/>
    <property type="match status" value="1"/>
</dbReference>
<dbReference type="STRING" id="118967.SAMN02745191_1073"/>
<dbReference type="SUPFAM" id="SSF54373">
    <property type="entry name" value="FAD-linked reductases, C-terminal domain"/>
    <property type="match status" value="1"/>
</dbReference>
<organism evidence="7 8">
    <name type="scientific">Anaerorhabdus furcosa</name>
    <dbReference type="NCBI Taxonomy" id="118967"/>
    <lineage>
        <taxon>Bacteria</taxon>
        <taxon>Bacillati</taxon>
        <taxon>Bacillota</taxon>
        <taxon>Erysipelotrichia</taxon>
        <taxon>Erysipelotrichales</taxon>
        <taxon>Erysipelotrichaceae</taxon>
        <taxon>Anaerorhabdus</taxon>
    </lineage>
</organism>
<dbReference type="Proteomes" id="UP000243297">
    <property type="component" value="Unassembled WGS sequence"/>
</dbReference>
<evidence type="ECO:0000313" key="7">
    <source>
        <dbReference type="EMBL" id="SJZ58990.1"/>
    </source>
</evidence>
<evidence type="ECO:0000259" key="6">
    <source>
        <dbReference type="Pfam" id="PF03275"/>
    </source>
</evidence>
<dbReference type="AlphaFoldDB" id="A0A1T4LW62"/>
<feature type="domain" description="UDP-galactopyranose mutase C-terminal" evidence="6">
    <location>
        <begin position="153"/>
        <end position="370"/>
    </location>
</feature>
<dbReference type="EMBL" id="FUWY01000002">
    <property type="protein sequence ID" value="SJZ58990.1"/>
    <property type="molecule type" value="Genomic_DNA"/>
</dbReference>
<proteinExistence type="inferred from homology"/>
<evidence type="ECO:0000256" key="1">
    <source>
        <dbReference type="ARBA" id="ARBA00001974"/>
    </source>
</evidence>
<keyword evidence="8" id="KW-1185">Reference proteome</keyword>